<dbReference type="EMBL" id="GG698910">
    <property type="protein sequence ID" value="EEU41036.1"/>
    <property type="molecule type" value="Genomic_DNA"/>
</dbReference>
<dbReference type="VEuPathDB" id="FungiDB:NECHADRAFT_99340"/>
<evidence type="ECO:0000313" key="5">
    <source>
        <dbReference type="Proteomes" id="UP000005206"/>
    </source>
</evidence>
<dbReference type="HOGENOM" id="CLU_027371_0_0_1"/>
<dbReference type="Pfam" id="PF00172">
    <property type="entry name" value="Zn_clus"/>
    <property type="match status" value="1"/>
</dbReference>
<dbReference type="PANTHER" id="PTHR47784">
    <property type="entry name" value="STEROL UPTAKE CONTROL PROTEIN 2"/>
    <property type="match status" value="1"/>
</dbReference>
<dbReference type="InterPro" id="IPR053157">
    <property type="entry name" value="Sterol_Uptake_Regulator"/>
</dbReference>
<dbReference type="PROSITE" id="PS50048">
    <property type="entry name" value="ZN2_CY6_FUNGAL_2"/>
    <property type="match status" value="1"/>
</dbReference>
<evidence type="ECO:0000313" key="4">
    <source>
        <dbReference type="EMBL" id="EEU41036.1"/>
    </source>
</evidence>
<dbReference type="InterPro" id="IPR021858">
    <property type="entry name" value="Fun_TF"/>
</dbReference>
<dbReference type="Gene3D" id="4.10.240.10">
    <property type="entry name" value="Zn(2)-C6 fungal-type DNA-binding domain"/>
    <property type="match status" value="1"/>
</dbReference>
<dbReference type="KEGG" id="nhe:NECHADRAFT_99340"/>
<dbReference type="Proteomes" id="UP000005206">
    <property type="component" value="Chromosome 2"/>
</dbReference>
<dbReference type="SUPFAM" id="SSF57701">
    <property type="entry name" value="Zn2/Cys6 DNA-binding domain"/>
    <property type="match status" value="1"/>
</dbReference>
<accession>C7Z545</accession>
<dbReference type="OMA" id="LECEYLN"/>
<dbReference type="STRING" id="660122.C7Z545"/>
<feature type="domain" description="Zn(2)-C6 fungal-type" evidence="3">
    <location>
        <begin position="34"/>
        <end position="64"/>
    </location>
</feature>
<dbReference type="GO" id="GO:0008270">
    <property type="term" value="F:zinc ion binding"/>
    <property type="evidence" value="ECO:0007669"/>
    <property type="project" value="InterPro"/>
</dbReference>
<evidence type="ECO:0000256" key="1">
    <source>
        <dbReference type="ARBA" id="ARBA00023242"/>
    </source>
</evidence>
<evidence type="ECO:0000259" key="3">
    <source>
        <dbReference type="PROSITE" id="PS50048"/>
    </source>
</evidence>
<dbReference type="Pfam" id="PF11951">
    <property type="entry name" value="Fungal_trans_2"/>
    <property type="match status" value="1"/>
</dbReference>
<dbReference type="InParanoid" id="C7Z545"/>
<feature type="region of interest" description="Disordered" evidence="2">
    <location>
        <begin position="1"/>
        <end position="31"/>
    </location>
</feature>
<name>C7Z545_FUSV7</name>
<keyword evidence="5" id="KW-1185">Reference proteome</keyword>
<feature type="compositionally biased region" description="Basic residues" evidence="2">
    <location>
        <begin position="18"/>
        <end position="31"/>
    </location>
</feature>
<dbReference type="CDD" id="cd00067">
    <property type="entry name" value="GAL4"/>
    <property type="match status" value="1"/>
</dbReference>
<dbReference type="RefSeq" id="XP_003046749.1">
    <property type="nucleotide sequence ID" value="XM_003046703.1"/>
</dbReference>
<organism evidence="4 5">
    <name type="scientific">Fusarium vanettenii (strain ATCC MYA-4622 / CBS 123669 / FGSC 9596 / NRRL 45880 / 77-13-4)</name>
    <name type="common">Fusarium solani subsp. pisi</name>
    <dbReference type="NCBI Taxonomy" id="660122"/>
    <lineage>
        <taxon>Eukaryota</taxon>
        <taxon>Fungi</taxon>
        <taxon>Dikarya</taxon>
        <taxon>Ascomycota</taxon>
        <taxon>Pezizomycotina</taxon>
        <taxon>Sordariomycetes</taxon>
        <taxon>Hypocreomycetidae</taxon>
        <taxon>Hypocreales</taxon>
        <taxon>Nectriaceae</taxon>
        <taxon>Fusarium</taxon>
        <taxon>Fusarium solani species complex</taxon>
        <taxon>Fusarium vanettenii</taxon>
    </lineage>
</organism>
<sequence length="391" mass="43839">MSESSVGSPATGASTALTKRKPMPRKGHTKSRAGCVCCKRRKVKCDEVTPQCGSCQRLGLPCEYLGKQNRSQSSSVARPLRTTPTMYDANDMNFFRHFLFEAYPPLPIDGFTVWQQASKLSHEYEFLLHAMLGLGASHLGLLTPTDYNKVALKHRVTAIRELNSHLSKPNISKSGGEAAFAAMLVLTFQSSYMADGMVDFLTMVRGCWLVGYGVGDLEQTIFKTFARSSYYEKIKVLAQQDDTVHYLDALIANQFCASVRRIAPFWDLTSNDFSHFVDPQNYVSQLVIMHTLVLDFVMSKKAIDEFGKTGIGRHGYDCRRAMAKVWIEEIQGRLPAEYQEYAEWPVKLVKSLNYSFDKDAEVWEPFLLSRGTATLSETDTLSLVESPANSI</sequence>
<feature type="compositionally biased region" description="Polar residues" evidence="2">
    <location>
        <begin position="1"/>
        <end position="17"/>
    </location>
</feature>
<dbReference type="InterPro" id="IPR036864">
    <property type="entry name" value="Zn2-C6_fun-type_DNA-bd_sf"/>
</dbReference>
<reference evidence="4 5" key="1">
    <citation type="journal article" date="2009" name="PLoS Genet.">
        <title>The genome of Nectria haematococca: contribution of supernumerary chromosomes to gene expansion.</title>
        <authorList>
            <person name="Coleman J.J."/>
            <person name="Rounsley S.D."/>
            <person name="Rodriguez-Carres M."/>
            <person name="Kuo A."/>
            <person name="Wasmann C.C."/>
            <person name="Grimwood J."/>
            <person name="Schmutz J."/>
            <person name="Taga M."/>
            <person name="White G.J."/>
            <person name="Zhou S."/>
            <person name="Schwartz D.C."/>
            <person name="Freitag M."/>
            <person name="Ma L.J."/>
            <person name="Danchin E.G."/>
            <person name="Henrissat B."/>
            <person name="Coutinho P.M."/>
            <person name="Nelson D.R."/>
            <person name="Straney D."/>
            <person name="Napoli C.A."/>
            <person name="Barker B.M."/>
            <person name="Gribskov M."/>
            <person name="Rep M."/>
            <person name="Kroken S."/>
            <person name="Molnar I."/>
            <person name="Rensing C."/>
            <person name="Kennell J.C."/>
            <person name="Zamora J."/>
            <person name="Farman M.L."/>
            <person name="Selker E.U."/>
            <person name="Salamov A."/>
            <person name="Shapiro H."/>
            <person name="Pangilinan J."/>
            <person name="Lindquist E."/>
            <person name="Lamers C."/>
            <person name="Grigoriev I.V."/>
            <person name="Geiser D.M."/>
            <person name="Covert S.F."/>
            <person name="Temporini E."/>
            <person name="Vanetten H.D."/>
        </authorList>
    </citation>
    <scope>NUCLEOTIDE SEQUENCE [LARGE SCALE GENOMIC DNA]</scope>
    <source>
        <strain evidence="5">ATCC MYA-4622 / CBS 123669 / FGSC 9596 / NRRL 45880 / 77-13-4</strain>
    </source>
</reference>
<dbReference type="GeneID" id="9678276"/>
<dbReference type="SMART" id="SM00066">
    <property type="entry name" value="GAL4"/>
    <property type="match status" value="1"/>
</dbReference>
<dbReference type="PANTHER" id="PTHR47784:SF7">
    <property type="entry name" value="ZN(II)2CYS6 TRANSCRIPTION FACTOR (EUROFUNG)"/>
    <property type="match status" value="1"/>
</dbReference>
<dbReference type="OrthoDB" id="5229455at2759"/>
<dbReference type="AlphaFoldDB" id="C7Z545"/>
<keyword evidence="1" id="KW-0539">Nucleus</keyword>
<dbReference type="eggNOG" id="ENOG502SNQY">
    <property type="taxonomic scope" value="Eukaryota"/>
</dbReference>
<proteinExistence type="predicted"/>
<dbReference type="PROSITE" id="PS00463">
    <property type="entry name" value="ZN2_CY6_FUNGAL_1"/>
    <property type="match status" value="1"/>
</dbReference>
<gene>
    <name evidence="4" type="ORF">NECHADRAFT_99340</name>
</gene>
<protein>
    <recommendedName>
        <fullName evidence="3">Zn(2)-C6 fungal-type domain-containing protein</fullName>
    </recommendedName>
</protein>
<dbReference type="GO" id="GO:0001228">
    <property type="term" value="F:DNA-binding transcription activator activity, RNA polymerase II-specific"/>
    <property type="evidence" value="ECO:0007669"/>
    <property type="project" value="TreeGrafter"/>
</dbReference>
<evidence type="ECO:0000256" key="2">
    <source>
        <dbReference type="SAM" id="MobiDB-lite"/>
    </source>
</evidence>
<dbReference type="InterPro" id="IPR001138">
    <property type="entry name" value="Zn2Cys6_DnaBD"/>
</dbReference>